<evidence type="ECO:0000313" key="2">
    <source>
        <dbReference type="Proteomes" id="UP000748756"/>
    </source>
</evidence>
<protein>
    <recommendedName>
        <fullName evidence="3">F-box protein</fullName>
    </recommendedName>
</protein>
<evidence type="ECO:0008006" key="3">
    <source>
        <dbReference type="Google" id="ProtNLM"/>
    </source>
</evidence>
<comment type="caution">
    <text evidence="1">The sequence shown here is derived from an EMBL/GenBank/DDBJ whole genome shotgun (WGS) entry which is preliminary data.</text>
</comment>
<feature type="non-terminal residue" evidence="1">
    <location>
        <position position="1"/>
    </location>
</feature>
<evidence type="ECO:0000313" key="1">
    <source>
        <dbReference type="EMBL" id="KAF9121561.1"/>
    </source>
</evidence>
<sequence length="272" mass="30819">VVIDAFEESCWPELCELSIGGPAGADQDLATILRVLPSRRLASFDWSNDLLGPLTYNCLREVHFDHLQSLIIGECTGVTSAMVQEVLTSCVHLDIFDAPYIFVRDIATAPKPWGCLKLENLAIYIAKQEEDEVEWDGLVFRQISRLGRLQSLDLRRSPHIYDDPVRSDAILQLDTLDFCLPSSFSIKSSSENGSNDSSSVSGGDIRCWSSLIQMRQFSFDGDRQMLGIQEALWMTEHWRDLWCICGKFRGVESDDVDNLEKFFEEKGISYFD</sequence>
<reference evidence="1" key="1">
    <citation type="journal article" date="2020" name="Fungal Divers.">
        <title>Resolving the Mortierellaceae phylogeny through synthesis of multi-gene phylogenetics and phylogenomics.</title>
        <authorList>
            <person name="Vandepol N."/>
            <person name="Liber J."/>
            <person name="Desiro A."/>
            <person name="Na H."/>
            <person name="Kennedy M."/>
            <person name="Barry K."/>
            <person name="Grigoriev I.V."/>
            <person name="Miller A.N."/>
            <person name="O'Donnell K."/>
            <person name="Stajich J.E."/>
            <person name="Bonito G."/>
        </authorList>
    </citation>
    <scope>NUCLEOTIDE SEQUENCE</scope>
    <source>
        <strain evidence="1">NRRL 6426</strain>
    </source>
</reference>
<name>A0A9P5R5Z7_9FUNG</name>
<organism evidence="1 2">
    <name type="scientific">Linnemannia schmuckeri</name>
    <dbReference type="NCBI Taxonomy" id="64567"/>
    <lineage>
        <taxon>Eukaryota</taxon>
        <taxon>Fungi</taxon>
        <taxon>Fungi incertae sedis</taxon>
        <taxon>Mucoromycota</taxon>
        <taxon>Mortierellomycotina</taxon>
        <taxon>Mortierellomycetes</taxon>
        <taxon>Mortierellales</taxon>
        <taxon>Mortierellaceae</taxon>
        <taxon>Linnemannia</taxon>
    </lineage>
</organism>
<proteinExistence type="predicted"/>
<accession>A0A9P5R5Z7</accession>
<dbReference type="EMBL" id="JAAAUQ010002692">
    <property type="protein sequence ID" value="KAF9121561.1"/>
    <property type="molecule type" value="Genomic_DNA"/>
</dbReference>
<dbReference type="Proteomes" id="UP000748756">
    <property type="component" value="Unassembled WGS sequence"/>
</dbReference>
<dbReference type="AlphaFoldDB" id="A0A9P5R5Z7"/>
<keyword evidence="2" id="KW-1185">Reference proteome</keyword>
<gene>
    <name evidence="1" type="ORF">BG015_005790</name>
</gene>
<dbReference type="OrthoDB" id="2386345at2759"/>